<dbReference type="EMBL" id="BAAALT010000104">
    <property type="protein sequence ID" value="GAA1810725.1"/>
    <property type="molecule type" value="Genomic_DNA"/>
</dbReference>
<dbReference type="RefSeq" id="WP_344132902.1">
    <property type="nucleotide sequence ID" value="NZ_BAAALT010000104.1"/>
</dbReference>
<dbReference type="Pfam" id="PF00392">
    <property type="entry name" value="GntR"/>
    <property type="match status" value="1"/>
</dbReference>
<evidence type="ECO:0000256" key="3">
    <source>
        <dbReference type="ARBA" id="ARBA00023163"/>
    </source>
</evidence>
<comment type="caution">
    <text evidence="5">The sequence shown here is derived from an EMBL/GenBank/DDBJ whole genome shotgun (WGS) entry which is preliminary data.</text>
</comment>
<dbReference type="PANTHER" id="PTHR44846">
    <property type="entry name" value="MANNOSYL-D-GLYCERATE TRANSPORT/METABOLISM SYSTEM REPRESSOR MNGR-RELATED"/>
    <property type="match status" value="1"/>
</dbReference>
<dbReference type="InterPro" id="IPR036390">
    <property type="entry name" value="WH_DNA-bd_sf"/>
</dbReference>
<organism evidence="5 6">
    <name type="scientific">Luedemannella flava</name>
    <dbReference type="NCBI Taxonomy" id="349316"/>
    <lineage>
        <taxon>Bacteria</taxon>
        <taxon>Bacillati</taxon>
        <taxon>Actinomycetota</taxon>
        <taxon>Actinomycetes</taxon>
        <taxon>Micromonosporales</taxon>
        <taxon>Micromonosporaceae</taxon>
        <taxon>Luedemannella</taxon>
    </lineage>
</organism>
<dbReference type="Proteomes" id="UP001500218">
    <property type="component" value="Unassembled WGS sequence"/>
</dbReference>
<dbReference type="SUPFAM" id="SSF46785">
    <property type="entry name" value="Winged helix' DNA-binding domain"/>
    <property type="match status" value="1"/>
</dbReference>
<dbReference type="Pfam" id="PF07702">
    <property type="entry name" value="UTRA"/>
    <property type="match status" value="1"/>
</dbReference>
<dbReference type="PRINTS" id="PR00035">
    <property type="entry name" value="HTHGNTR"/>
</dbReference>
<dbReference type="CDD" id="cd07377">
    <property type="entry name" value="WHTH_GntR"/>
    <property type="match status" value="1"/>
</dbReference>
<evidence type="ECO:0000256" key="2">
    <source>
        <dbReference type="ARBA" id="ARBA00023125"/>
    </source>
</evidence>
<dbReference type="PANTHER" id="PTHR44846:SF17">
    <property type="entry name" value="GNTR-FAMILY TRANSCRIPTIONAL REGULATOR"/>
    <property type="match status" value="1"/>
</dbReference>
<evidence type="ECO:0000313" key="5">
    <source>
        <dbReference type="EMBL" id="GAA1810725.1"/>
    </source>
</evidence>
<dbReference type="PROSITE" id="PS50949">
    <property type="entry name" value="HTH_GNTR"/>
    <property type="match status" value="1"/>
</dbReference>
<keyword evidence="6" id="KW-1185">Reference proteome</keyword>
<dbReference type="InterPro" id="IPR011663">
    <property type="entry name" value="UTRA"/>
</dbReference>
<dbReference type="SMART" id="SM00866">
    <property type="entry name" value="UTRA"/>
    <property type="match status" value="1"/>
</dbReference>
<sequence length="241" mass="25830">MAYEVTPPKYLRVLNALRERIEGGALAPGAALPSESQLGTEFAVSRPTVLKALGILRQDGWIESRQGIGHFVRGRAPMGRTSPYYLRDALNLDETVQAEMLHVGPVLAAPRVAAALGIPDGTPVYERRRRTVADAGPVDLVSVFIPVEIAAGTEITKPEPVAGGLLDYIQSRKGLRGDYASERLTARRATTDEAALLQLSDSDAVLSVLIGVYQSSGVPIMASMLVMPGSRHEIEDSYPLG</sequence>
<dbReference type="Gene3D" id="1.10.10.10">
    <property type="entry name" value="Winged helix-like DNA-binding domain superfamily/Winged helix DNA-binding domain"/>
    <property type="match status" value="1"/>
</dbReference>
<reference evidence="5 6" key="1">
    <citation type="journal article" date="2019" name="Int. J. Syst. Evol. Microbiol.">
        <title>The Global Catalogue of Microorganisms (GCM) 10K type strain sequencing project: providing services to taxonomists for standard genome sequencing and annotation.</title>
        <authorList>
            <consortium name="The Broad Institute Genomics Platform"/>
            <consortium name="The Broad Institute Genome Sequencing Center for Infectious Disease"/>
            <person name="Wu L."/>
            <person name="Ma J."/>
        </authorList>
    </citation>
    <scope>NUCLEOTIDE SEQUENCE [LARGE SCALE GENOMIC DNA]</scope>
    <source>
        <strain evidence="5 6">JCM 13250</strain>
    </source>
</reference>
<dbReference type="SMART" id="SM00345">
    <property type="entry name" value="HTH_GNTR"/>
    <property type="match status" value="1"/>
</dbReference>
<feature type="domain" description="HTH gntR-type" evidence="4">
    <location>
        <begin position="7"/>
        <end position="75"/>
    </location>
</feature>
<keyword evidence="2" id="KW-0238">DNA-binding</keyword>
<evidence type="ECO:0000313" key="6">
    <source>
        <dbReference type="Proteomes" id="UP001500218"/>
    </source>
</evidence>
<gene>
    <name evidence="5" type="ORF">GCM10009682_35420</name>
</gene>
<dbReference type="Gene3D" id="3.40.1410.10">
    <property type="entry name" value="Chorismate lyase-like"/>
    <property type="match status" value="1"/>
</dbReference>
<keyword evidence="3" id="KW-0804">Transcription</keyword>
<dbReference type="InterPro" id="IPR028978">
    <property type="entry name" value="Chorismate_lyase_/UTRA_dom_sf"/>
</dbReference>
<keyword evidence="1" id="KW-0805">Transcription regulation</keyword>
<evidence type="ECO:0000259" key="4">
    <source>
        <dbReference type="PROSITE" id="PS50949"/>
    </source>
</evidence>
<dbReference type="InterPro" id="IPR050679">
    <property type="entry name" value="Bact_HTH_transcr_reg"/>
</dbReference>
<proteinExistence type="predicted"/>
<dbReference type="InterPro" id="IPR000524">
    <property type="entry name" value="Tscrpt_reg_HTH_GntR"/>
</dbReference>
<name>A0ABN2M5T5_9ACTN</name>
<accession>A0ABN2M5T5</accession>
<dbReference type="InterPro" id="IPR036388">
    <property type="entry name" value="WH-like_DNA-bd_sf"/>
</dbReference>
<protein>
    <submittedName>
        <fullName evidence="5">GntR family transcriptional regulator</fullName>
    </submittedName>
</protein>
<dbReference type="SUPFAM" id="SSF64288">
    <property type="entry name" value="Chorismate lyase-like"/>
    <property type="match status" value="1"/>
</dbReference>
<evidence type="ECO:0000256" key="1">
    <source>
        <dbReference type="ARBA" id="ARBA00023015"/>
    </source>
</evidence>